<proteinExistence type="predicted"/>
<sequence length="739" mass="79240">MGRPDADQVKLYGRREAVDIVADLRRAPRADAPSLVHGIELDRGPILVVTGMHASGKSALLSRIERECRSRGEPADAVPCVLLDMDAARLRDVPDAVFALSRGLSAHTGTYHGRLRFPRLAAARLFLGPRPDGEDGAADAGSEQEMRVRARERLQSSSRDAARLADRLTDIADKVVAGGFSAGMSEASGASVPVAVAAELLGYTAGSAVALVTRRLPVLLSFRRRLEEVRDWFGRSRLLLPGFDEGAPPDGYLALATLERMATVRRRTGDGDGTLDTVLCQAFLADLRDSYTRMSRHSALLDHRVALIDDAEADPGRDLLHHLLEARRQDRREGAGPDRLTVVATVRFDLFPGSLDDRHRVLVRDRHGTRVRASEDALWGPTAPRERGTPDVLGYRLPLLTRVDCAELAGAMGHRWPDAKRTGRLLHRSVGGHAGAAAVVARHSAGKGPHWPPGHAGPDLHMLLPPFDPDGAPLPRTAPEEELCRTLLGGRVDTWDHTLWVHSAARDGDAAQAVLHPGTRGLETKASRLTADRKDLLWGPDPGFALLRRLLQRRLAHNNGAPHLFRLVHERLAEHYEEAVSDGMVHGAEAGLLYHRLAAEGIGAAAVEAAGMLGKTAGDQERTRAWVAWVEDAASAPMLAAAREEGGPGEAPIDRVNRLASEARAQAKALDAGAGKAVTTVASLLAGLVVARDPFGCPCLGAVHRRVADKYEVLADGGPGDGGALLAASHRHGSEALQD</sequence>
<reference evidence="1" key="1">
    <citation type="submission" date="2023-01" db="EMBL/GenBank/DDBJ databases">
        <title>Draft genome sequence of Nocardiopsis sp. LSu2-4 isolated from halophytes.</title>
        <authorList>
            <person name="Duangmal K."/>
            <person name="Chantavorakit T."/>
        </authorList>
    </citation>
    <scope>NUCLEOTIDE SEQUENCE</scope>
    <source>
        <strain evidence="1">LSu2-4</strain>
    </source>
</reference>
<dbReference type="Proteomes" id="UP001165685">
    <property type="component" value="Unassembled WGS sequence"/>
</dbReference>
<name>A0ABT4TQX5_9ACTN</name>
<keyword evidence="2" id="KW-1185">Reference proteome</keyword>
<evidence type="ECO:0008006" key="3">
    <source>
        <dbReference type="Google" id="ProtNLM"/>
    </source>
</evidence>
<organism evidence="1 2">
    <name type="scientific">Nocardiopsis suaedae</name>
    <dbReference type="NCBI Taxonomy" id="3018444"/>
    <lineage>
        <taxon>Bacteria</taxon>
        <taxon>Bacillati</taxon>
        <taxon>Actinomycetota</taxon>
        <taxon>Actinomycetes</taxon>
        <taxon>Streptosporangiales</taxon>
        <taxon>Nocardiopsidaceae</taxon>
        <taxon>Nocardiopsis</taxon>
    </lineage>
</organism>
<evidence type="ECO:0000313" key="1">
    <source>
        <dbReference type="EMBL" id="MDA2807089.1"/>
    </source>
</evidence>
<dbReference type="RefSeq" id="WP_270679718.1">
    <property type="nucleotide sequence ID" value="NZ_JAQFWP010000046.1"/>
</dbReference>
<comment type="caution">
    <text evidence="1">The sequence shown here is derived from an EMBL/GenBank/DDBJ whole genome shotgun (WGS) entry which is preliminary data.</text>
</comment>
<accession>A0ABT4TQX5</accession>
<evidence type="ECO:0000313" key="2">
    <source>
        <dbReference type="Proteomes" id="UP001165685"/>
    </source>
</evidence>
<dbReference type="EMBL" id="JAQFWP010000046">
    <property type="protein sequence ID" value="MDA2807089.1"/>
    <property type="molecule type" value="Genomic_DNA"/>
</dbReference>
<gene>
    <name evidence="1" type="ORF">O4U47_21470</name>
</gene>
<protein>
    <recommendedName>
        <fullName evidence="3">ATP-binding protein</fullName>
    </recommendedName>
</protein>